<feature type="transmembrane region" description="Helical" evidence="8">
    <location>
        <begin position="14"/>
        <end position="37"/>
    </location>
</feature>
<keyword evidence="8" id="KW-1133">Transmembrane helix</keyword>
<evidence type="ECO:0000259" key="9">
    <source>
        <dbReference type="PROSITE" id="PS50109"/>
    </source>
</evidence>
<keyword evidence="11" id="KW-1185">Reference proteome</keyword>
<evidence type="ECO:0000313" key="10">
    <source>
        <dbReference type="EMBL" id="SDF10036.1"/>
    </source>
</evidence>
<dbReference type="Pfam" id="PF07568">
    <property type="entry name" value="HisKA_2"/>
    <property type="match status" value="1"/>
</dbReference>
<name>A0A1G7IC01_9FLAO</name>
<dbReference type="EC" id="2.7.13.3" evidence="2"/>
<dbReference type="Proteomes" id="UP000199109">
    <property type="component" value="Unassembled WGS sequence"/>
</dbReference>
<organism evidence="10 11">
    <name type="scientific">Pricia antarctica</name>
    <dbReference type="NCBI Taxonomy" id="641691"/>
    <lineage>
        <taxon>Bacteria</taxon>
        <taxon>Pseudomonadati</taxon>
        <taxon>Bacteroidota</taxon>
        <taxon>Flavobacteriia</taxon>
        <taxon>Flavobacteriales</taxon>
        <taxon>Flavobacteriaceae</taxon>
        <taxon>Pricia</taxon>
    </lineage>
</organism>
<dbReference type="GO" id="GO:0005524">
    <property type="term" value="F:ATP binding"/>
    <property type="evidence" value="ECO:0007669"/>
    <property type="project" value="UniProtKB-KW"/>
</dbReference>
<dbReference type="InterPro" id="IPR011495">
    <property type="entry name" value="Sig_transdc_His_kin_sub2_dim/P"/>
</dbReference>
<dbReference type="InterPro" id="IPR036890">
    <property type="entry name" value="HATPase_C_sf"/>
</dbReference>
<keyword evidence="3" id="KW-0597">Phosphoprotein</keyword>
<dbReference type="GO" id="GO:0004673">
    <property type="term" value="F:protein histidine kinase activity"/>
    <property type="evidence" value="ECO:0007669"/>
    <property type="project" value="UniProtKB-EC"/>
</dbReference>
<keyword evidence="8" id="KW-0472">Membrane</keyword>
<dbReference type="InterPro" id="IPR005467">
    <property type="entry name" value="His_kinase_dom"/>
</dbReference>
<comment type="catalytic activity">
    <reaction evidence="1">
        <text>ATP + protein L-histidine = ADP + protein N-phospho-L-histidine.</text>
        <dbReference type="EC" id="2.7.13.3"/>
    </reaction>
</comment>
<evidence type="ECO:0000256" key="7">
    <source>
        <dbReference type="ARBA" id="ARBA00022840"/>
    </source>
</evidence>
<evidence type="ECO:0000256" key="1">
    <source>
        <dbReference type="ARBA" id="ARBA00000085"/>
    </source>
</evidence>
<evidence type="ECO:0000313" key="11">
    <source>
        <dbReference type="Proteomes" id="UP000199109"/>
    </source>
</evidence>
<dbReference type="PANTHER" id="PTHR41523:SF8">
    <property type="entry name" value="ETHYLENE RESPONSE SENSOR PROTEIN"/>
    <property type="match status" value="1"/>
</dbReference>
<feature type="transmembrane region" description="Helical" evidence="8">
    <location>
        <begin position="43"/>
        <end position="60"/>
    </location>
</feature>
<dbReference type="Gene3D" id="3.30.450.20">
    <property type="entry name" value="PAS domain"/>
    <property type="match status" value="1"/>
</dbReference>
<reference evidence="10 11" key="1">
    <citation type="submission" date="2016-10" db="EMBL/GenBank/DDBJ databases">
        <authorList>
            <person name="de Groot N.N."/>
        </authorList>
    </citation>
    <scope>NUCLEOTIDE SEQUENCE [LARGE SCALE GENOMIC DNA]</scope>
    <source>
        <strain evidence="10 11">DSM 23421</strain>
    </source>
</reference>
<sequence>MNKIQYKTDDQTRLMFRFVYVSTTLTAILGVFCLYPLKIYGVVPFAFFVYSVLNLFNISWFKKRGNLKATAIRSGVISLLVTIAIILYSGGIASPFIFILGVIVLGGYAGARIFGTIYLNAVILIIVLIYAVGEAQFSFIINDVPTESKPHFSLISLLFAVYLVGGVFGKTLLRAHEALNRSKAEIEIRIMEKELLLREVHHRVKNNLQTVSSLLSLQAKNSANDKIKELIHSSQNRVISMAMIHEMLYIRNNLSKIEFRPYVQELTDYLMNSTDCKNKNIRIKLHIPEVALCIDTAIPLGLVINEAVTNSLKYGFIDNGTGQIDISLKKEDAKNAYVLGIKDDGIGFSEELNFKNTKSLGLKLIHNLARQLRGSVKRNSFAKGTEYQIAFLDVDRHLVHGN</sequence>
<dbReference type="OrthoDB" id="9767435at2"/>
<keyword evidence="8" id="KW-0812">Transmembrane</keyword>
<protein>
    <recommendedName>
        <fullName evidence="2">histidine kinase</fullName>
        <ecNumber evidence="2">2.7.13.3</ecNumber>
    </recommendedName>
</protein>
<dbReference type="PROSITE" id="PS50109">
    <property type="entry name" value="HIS_KIN"/>
    <property type="match status" value="1"/>
</dbReference>
<dbReference type="InterPro" id="IPR003594">
    <property type="entry name" value="HATPase_dom"/>
</dbReference>
<dbReference type="SMART" id="SM00387">
    <property type="entry name" value="HATPase_c"/>
    <property type="match status" value="1"/>
</dbReference>
<evidence type="ECO:0000256" key="3">
    <source>
        <dbReference type="ARBA" id="ARBA00022553"/>
    </source>
</evidence>
<feature type="domain" description="Histidine kinase" evidence="9">
    <location>
        <begin position="199"/>
        <end position="395"/>
    </location>
</feature>
<evidence type="ECO:0000256" key="8">
    <source>
        <dbReference type="SAM" id="Phobius"/>
    </source>
</evidence>
<gene>
    <name evidence="10" type="ORF">SAMN05421636_11185</name>
</gene>
<feature type="transmembrane region" description="Helical" evidence="8">
    <location>
        <begin position="121"/>
        <end position="141"/>
    </location>
</feature>
<evidence type="ECO:0000256" key="6">
    <source>
        <dbReference type="ARBA" id="ARBA00022777"/>
    </source>
</evidence>
<keyword evidence="7" id="KW-0067">ATP-binding</keyword>
<dbReference type="RefSeq" id="WP_091873689.1">
    <property type="nucleotide sequence ID" value="NZ_FNAO01000011.1"/>
</dbReference>
<evidence type="ECO:0000256" key="5">
    <source>
        <dbReference type="ARBA" id="ARBA00022741"/>
    </source>
</evidence>
<dbReference type="AlphaFoldDB" id="A0A1G7IC01"/>
<dbReference type="EMBL" id="FNAO01000011">
    <property type="protein sequence ID" value="SDF10036.1"/>
    <property type="molecule type" value="Genomic_DNA"/>
</dbReference>
<keyword evidence="4" id="KW-0808">Transferase</keyword>
<evidence type="ECO:0000256" key="4">
    <source>
        <dbReference type="ARBA" id="ARBA00022679"/>
    </source>
</evidence>
<feature type="transmembrane region" description="Helical" evidence="8">
    <location>
        <begin position="96"/>
        <end position="114"/>
    </location>
</feature>
<dbReference type="Gene3D" id="3.30.565.10">
    <property type="entry name" value="Histidine kinase-like ATPase, C-terminal domain"/>
    <property type="match status" value="1"/>
</dbReference>
<accession>A0A1G7IC01</accession>
<proteinExistence type="predicted"/>
<dbReference type="Pfam" id="PF02518">
    <property type="entry name" value="HATPase_c"/>
    <property type="match status" value="1"/>
</dbReference>
<dbReference type="STRING" id="641691.SAMN05421636_11185"/>
<dbReference type="PANTHER" id="PTHR41523">
    <property type="entry name" value="TWO-COMPONENT SYSTEM SENSOR PROTEIN"/>
    <property type="match status" value="1"/>
</dbReference>
<evidence type="ECO:0000256" key="2">
    <source>
        <dbReference type="ARBA" id="ARBA00012438"/>
    </source>
</evidence>
<feature type="transmembrane region" description="Helical" evidence="8">
    <location>
        <begin position="153"/>
        <end position="173"/>
    </location>
</feature>
<keyword evidence="6 10" id="KW-0418">Kinase</keyword>
<dbReference type="SUPFAM" id="SSF55874">
    <property type="entry name" value="ATPase domain of HSP90 chaperone/DNA topoisomerase II/histidine kinase"/>
    <property type="match status" value="1"/>
</dbReference>
<keyword evidence="5" id="KW-0547">Nucleotide-binding</keyword>
<feature type="transmembrane region" description="Helical" evidence="8">
    <location>
        <begin position="72"/>
        <end position="90"/>
    </location>
</feature>